<protein>
    <submittedName>
        <fullName evidence="2">Deaminase</fullName>
    </submittedName>
</protein>
<reference evidence="3" key="1">
    <citation type="submission" date="2017-10" db="EMBL/GenBank/DDBJ databases">
        <title>Whole genome sequencing of various Bordetella species.</title>
        <authorList>
            <person name="Weigand M.R."/>
            <person name="Loparev V."/>
            <person name="Peng Y."/>
            <person name="Bowden K.E."/>
            <person name="Tondella M.L."/>
            <person name="Williams M.M."/>
        </authorList>
    </citation>
    <scope>NUCLEOTIDE SEQUENCE [LARGE SCALE GENOMIC DNA]</scope>
    <source>
        <strain evidence="3">H720</strain>
    </source>
</reference>
<sequence>MSKLVLQMQMSADGFVGGEGQAAWQLWDWVGECPWDAALKRDFNLFFQDVGTILLSRKMAEEGYIDHWAKAAGRFPQDRFYAFARRITEIPKVVLSRELKDCRWARTRVAGGDLAREVGALKQGGAGDIAVFGGTGFASALVASDLVDEYQFFINPVALGSGQRLFAQSGFRRLRLLGSVAYGCGIVVNRYGRASR</sequence>
<dbReference type="InterPro" id="IPR050765">
    <property type="entry name" value="Riboflavin_Biosynth_HTPR"/>
</dbReference>
<dbReference type="InterPro" id="IPR024072">
    <property type="entry name" value="DHFR-like_dom_sf"/>
</dbReference>
<evidence type="ECO:0000313" key="2">
    <source>
        <dbReference type="EMBL" id="AZW19057.1"/>
    </source>
</evidence>
<dbReference type="PANTHER" id="PTHR38011">
    <property type="entry name" value="DIHYDROFOLATE REDUCTASE FAMILY PROTEIN (AFU_ORTHOLOGUE AFUA_8G06820)"/>
    <property type="match status" value="1"/>
</dbReference>
<organism evidence="2 3">
    <name type="scientific">Bordetella hinzii</name>
    <dbReference type="NCBI Taxonomy" id="103855"/>
    <lineage>
        <taxon>Bacteria</taxon>
        <taxon>Pseudomonadati</taxon>
        <taxon>Pseudomonadota</taxon>
        <taxon>Betaproteobacteria</taxon>
        <taxon>Burkholderiales</taxon>
        <taxon>Alcaligenaceae</taxon>
        <taxon>Bordetella</taxon>
    </lineage>
</organism>
<dbReference type="GO" id="GO:0009231">
    <property type="term" value="P:riboflavin biosynthetic process"/>
    <property type="evidence" value="ECO:0007669"/>
    <property type="project" value="InterPro"/>
</dbReference>
<evidence type="ECO:0000313" key="3">
    <source>
        <dbReference type="Proteomes" id="UP000282741"/>
    </source>
</evidence>
<dbReference type="RefSeq" id="WP_048940050.1">
    <property type="nucleotide sequence ID" value="NZ_CP012077.1"/>
</dbReference>
<name>A0AAN1S0Y3_9BORD</name>
<dbReference type="EMBL" id="CP024172">
    <property type="protein sequence ID" value="AZW19057.1"/>
    <property type="molecule type" value="Genomic_DNA"/>
</dbReference>
<feature type="domain" description="Bacterial bifunctional deaminase-reductase C-terminal" evidence="1">
    <location>
        <begin position="3"/>
        <end position="188"/>
    </location>
</feature>
<dbReference type="Proteomes" id="UP000282741">
    <property type="component" value="Chromosome"/>
</dbReference>
<dbReference type="AlphaFoldDB" id="A0AAN1S0Y3"/>
<dbReference type="PANTHER" id="PTHR38011:SF11">
    <property type="entry name" value="2,5-DIAMINO-6-RIBOSYLAMINO-4(3H)-PYRIMIDINONE 5'-PHOSPHATE REDUCTASE"/>
    <property type="match status" value="1"/>
</dbReference>
<evidence type="ECO:0000259" key="1">
    <source>
        <dbReference type="Pfam" id="PF01872"/>
    </source>
</evidence>
<dbReference type="Gene3D" id="3.40.430.10">
    <property type="entry name" value="Dihydrofolate Reductase, subunit A"/>
    <property type="match status" value="1"/>
</dbReference>
<gene>
    <name evidence="2" type="ORF">CS347_20985</name>
</gene>
<dbReference type="GO" id="GO:0008703">
    <property type="term" value="F:5-amino-6-(5-phosphoribosylamino)uracil reductase activity"/>
    <property type="evidence" value="ECO:0007669"/>
    <property type="project" value="InterPro"/>
</dbReference>
<proteinExistence type="predicted"/>
<dbReference type="Pfam" id="PF01872">
    <property type="entry name" value="RibD_C"/>
    <property type="match status" value="1"/>
</dbReference>
<dbReference type="SUPFAM" id="SSF53597">
    <property type="entry name" value="Dihydrofolate reductase-like"/>
    <property type="match status" value="1"/>
</dbReference>
<dbReference type="InterPro" id="IPR002734">
    <property type="entry name" value="RibDG_C"/>
</dbReference>
<accession>A0AAN1S0Y3</accession>